<dbReference type="GeneID" id="6007330"/>
<organism evidence="1 2">
    <name type="scientific">Coprinopsis cinerea (strain Okayama-7 / 130 / ATCC MYA-4618 / FGSC 9003)</name>
    <name type="common">Inky cap fungus</name>
    <name type="synonym">Hormographiella aspergillata</name>
    <dbReference type="NCBI Taxonomy" id="240176"/>
    <lineage>
        <taxon>Eukaryota</taxon>
        <taxon>Fungi</taxon>
        <taxon>Dikarya</taxon>
        <taxon>Basidiomycota</taxon>
        <taxon>Agaricomycotina</taxon>
        <taxon>Agaricomycetes</taxon>
        <taxon>Agaricomycetidae</taxon>
        <taxon>Agaricales</taxon>
        <taxon>Agaricineae</taxon>
        <taxon>Psathyrellaceae</taxon>
        <taxon>Coprinopsis</taxon>
    </lineage>
</organism>
<evidence type="ECO:0000313" key="2">
    <source>
        <dbReference type="Proteomes" id="UP000001861"/>
    </source>
</evidence>
<dbReference type="EMBL" id="AACS02000003">
    <property type="protein sequence ID" value="EAU90943.2"/>
    <property type="molecule type" value="Genomic_DNA"/>
</dbReference>
<comment type="caution">
    <text evidence="1">The sequence shown here is derived from an EMBL/GenBank/DDBJ whole genome shotgun (WGS) entry which is preliminary data.</text>
</comment>
<accession>A8N7S3</accession>
<keyword evidence="2" id="KW-1185">Reference proteome</keyword>
<evidence type="ECO:0008006" key="3">
    <source>
        <dbReference type="Google" id="ProtNLM"/>
    </source>
</evidence>
<gene>
    <name evidence="1" type="ORF">CC1G_02330</name>
</gene>
<dbReference type="RefSeq" id="XP_001830879.2">
    <property type="nucleotide sequence ID" value="XM_001830827.2"/>
</dbReference>
<dbReference type="VEuPathDB" id="FungiDB:CC1G_02330"/>
<sequence length="442" mass="50722">MTGNRFPVELSLEILKDFVPVVPWTPEEYSRREFLVLPLFETYYRQLQQLASLRGVCQDWNEIICDIIYTHVVLPCHPLYIVRKTVGILRHHADRIQSLTICDLSWGYYTLSKEGRKESKALVDRHLKKYLGNAKTPIQLERLVLEGADSVYMKRAWRRKTILNAPTTVKHLIFSNVTIAVSLALVHLGKYLETLAIRGWTYWGGERYPLRLPKQFQRLQQLVLQDCFIDEYATSKLFGRIGTLTYCPKRKKRIQQSQLRDLRIQGFTTFDPHRMATTLCINGIGKGLTTLHIYFNHGRIASLPGVVVTVSHSAGATAIAKECQSLIDFRYAGTIERTFFRHLSKSLKVLALAVWAPSICSDESTPWWQTMDLGYFTPENIGDVISLSDNRYHLERLIILIQCWPGEPDPPASFIDAVNEGLEAVDIPFEVKHLRKGKMSMV</sequence>
<evidence type="ECO:0000313" key="1">
    <source>
        <dbReference type="EMBL" id="EAU90943.2"/>
    </source>
</evidence>
<protein>
    <recommendedName>
        <fullName evidence="3">F-box domain-containing protein</fullName>
    </recommendedName>
</protein>
<dbReference type="Proteomes" id="UP000001861">
    <property type="component" value="Unassembled WGS sequence"/>
</dbReference>
<name>A8N7S3_COPC7</name>
<dbReference type="InParanoid" id="A8N7S3"/>
<proteinExistence type="predicted"/>
<dbReference type="AlphaFoldDB" id="A8N7S3"/>
<dbReference type="HOGENOM" id="CLU_618222_0_0_1"/>
<reference evidence="1 2" key="1">
    <citation type="journal article" date="2010" name="Proc. Natl. Acad. Sci. U.S.A.">
        <title>Insights into evolution of multicellular fungi from the assembled chromosomes of the mushroom Coprinopsis cinerea (Coprinus cinereus).</title>
        <authorList>
            <person name="Stajich J.E."/>
            <person name="Wilke S.K."/>
            <person name="Ahren D."/>
            <person name="Au C.H."/>
            <person name="Birren B.W."/>
            <person name="Borodovsky M."/>
            <person name="Burns C."/>
            <person name="Canback B."/>
            <person name="Casselton L.A."/>
            <person name="Cheng C.K."/>
            <person name="Deng J."/>
            <person name="Dietrich F.S."/>
            <person name="Fargo D.C."/>
            <person name="Farman M.L."/>
            <person name="Gathman A.C."/>
            <person name="Goldberg J."/>
            <person name="Guigo R."/>
            <person name="Hoegger P.J."/>
            <person name="Hooker J.B."/>
            <person name="Huggins A."/>
            <person name="James T.Y."/>
            <person name="Kamada T."/>
            <person name="Kilaru S."/>
            <person name="Kodira C."/>
            <person name="Kues U."/>
            <person name="Kupfer D."/>
            <person name="Kwan H.S."/>
            <person name="Lomsadze A."/>
            <person name="Li W."/>
            <person name="Lilly W.W."/>
            <person name="Ma L.J."/>
            <person name="Mackey A.J."/>
            <person name="Manning G."/>
            <person name="Martin F."/>
            <person name="Muraguchi H."/>
            <person name="Natvig D.O."/>
            <person name="Palmerini H."/>
            <person name="Ramesh M.A."/>
            <person name="Rehmeyer C.J."/>
            <person name="Roe B.A."/>
            <person name="Shenoy N."/>
            <person name="Stanke M."/>
            <person name="Ter-Hovhannisyan V."/>
            <person name="Tunlid A."/>
            <person name="Velagapudi R."/>
            <person name="Vision T.J."/>
            <person name="Zeng Q."/>
            <person name="Zolan M.E."/>
            <person name="Pukkila P.J."/>
        </authorList>
    </citation>
    <scope>NUCLEOTIDE SEQUENCE [LARGE SCALE GENOMIC DNA]</scope>
    <source>
        <strain evidence="2">Okayama-7 / 130 / ATCC MYA-4618 / FGSC 9003</strain>
    </source>
</reference>
<dbReference type="KEGG" id="cci:CC1G_02330"/>